<evidence type="ECO:0000256" key="8">
    <source>
        <dbReference type="ARBA" id="ARBA00043971"/>
    </source>
</evidence>
<evidence type="ECO:0000256" key="3">
    <source>
        <dbReference type="ARBA" id="ARBA00022490"/>
    </source>
</evidence>
<organism evidence="13 14">
    <name type="scientific">Scleropages formosus</name>
    <name type="common">Asian bonytongue</name>
    <name type="synonym">Osteoglossum formosum</name>
    <dbReference type="NCBI Taxonomy" id="113540"/>
    <lineage>
        <taxon>Eukaryota</taxon>
        <taxon>Metazoa</taxon>
        <taxon>Chordata</taxon>
        <taxon>Craniata</taxon>
        <taxon>Vertebrata</taxon>
        <taxon>Euteleostomi</taxon>
        <taxon>Actinopterygii</taxon>
        <taxon>Neopterygii</taxon>
        <taxon>Teleostei</taxon>
        <taxon>Osteoglossocephala</taxon>
        <taxon>Osteoglossomorpha</taxon>
        <taxon>Osteoglossiformes</taxon>
        <taxon>Osteoglossidae</taxon>
        <taxon>Scleropages</taxon>
    </lineage>
</organism>
<keyword evidence="3" id="KW-0963">Cytoplasm</keyword>
<dbReference type="AlphaFoldDB" id="A0A8C9RFV2"/>
<dbReference type="InterPro" id="IPR018799">
    <property type="entry name" value="TRAF3IP1"/>
</dbReference>
<feature type="compositionally biased region" description="Low complexity" evidence="10">
    <location>
        <begin position="380"/>
        <end position="393"/>
    </location>
</feature>
<feature type="region of interest" description="Disordered" evidence="10">
    <location>
        <begin position="127"/>
        <end position="454"/>
    </location>
</feature>
<dbReference type="GO" id="GO:0005930">
    <property type="term" value="C:axoneme"/>
    <property type="evidence" value="ECO:0007669"/>
    <property type="project" value="UniProtKB-SubCell"/>
</dbReference>
<sequence>MDASVLKKTQDTLGKVIKKPPLTEKLLSKPPFRYLHDIITEVIRTTGFMKGLYGEAELNSENVKDKDTKIAFLQKAIDVVAMVSGEALVVRPVRVVAGHEAERTNEFLQAVGRCCLNKLSSEDAVKRVLGGDKPDPRGKFTSSRSKDKENHEARERHREKEPRRDIKEQSSSRDRKESDVAKESESRRSEKDKPREAERTKDSEGKRPENEKPRETERRKESEGRRLEKERPRVPERMKERERSKDKSRDRERDKAKDRGRERDAHREKDRERDREKRKERDRDRERRKDTEDRQKESERAERKDRDLAEEPNKQPAEQPLRNGTQDSEESPARIPRPSSAKGQRQWPKAGAPGAEPHLDKNNPLENGDMVDSQRPQTAVSPNRRIPRPSSARPAPPRVRRQESNAEGVSAERLGSTKPPSAVIIDGRKLSQDEEDDEQFVVEEAAPLPSDMPELEAEPDAEIQGNDKHGGLVKKILETKRDYETSSSSPKSKEQERIPLSHAAWKKERDLVSREMERLRASVQMVCRSALPLGKIIDYIQEDVDSMQVELQAWRHENWEHAQSLLEEQRITDSTVEPLKTELAQLEQLIREQQDKICAVKSNILRNKDKIHKIISSISLSTRT</sequence>
<evidence type="ECO:0000313" key="13">
    <source>
        <dbReference type="Ensembl" id="ENSSFOP00015013811.2"/>
    </source>
</evidence>
<dbReference type="Gene3D" id="1.10.418.50">
    <property type="entry name" value="Microtubule-binding protein MIP-T3"/>
    <property type="match status" value="1"/>
</dbReference>
<dbReference type="Pfam" id="PF10243">
    <property type="entry name" value="MIP-T3"/>
    <property type="match status" value="1"/>
</dbReference>
<feature type="compositionally biased region" description="Basic and acidic residues" evidence="10">
    <location>
        <begin position="491"/>
        <end position="500"/>
    </location>
</feature>
<dbReference type="InterPro" id="IPR041476">
    <property type="entry name" value="TRAF3IP1_C"/>
</dbReference>
<dbReference type="Ensembl" id="ENSSFOT00015013980.2">
    <property type="protein sequence ID" value="ENSSFOP00015013811.2"/>
    <property type="gene ID" value="ENSSFOG00015008906.2"/>
</dbReference>
<dbReference type="GO" id="GO:0048731">
    <property type="term" value="P:system development"/>
    <property type="evidence" value="ECO:0007669"/>
    <property type="project" value="UniProtKB-ARBA"/>
</dbReference>
<reference evidence="13 14" key="1">
    <citation type="submission" date="2019-04" db="EMBL/GenBank/DDBJ databases">
        <authorList>
            <consortium name="Wellcome Sanger Institute Data Sharing"/>
        </authorList>
    </citation>
    <scope>NUCLEOTIDE SEQUENCE [LARGE SCALE GENOMIC DNA]</scope>
</reference>
<evidence type="ECO:0000256" key="10">
    <source>
        <dbReference type="SAM" id="MobiDB-lite"/>
    </source>
</evidence>
<dbReference type="Pfam" id="PF17749">
    <property type="entry name" value="MIP-T3_C"/>
    <property type="match status" value="1"/>
</dbReference>
<dbReference type="Proteomes" id="UP000694397">
    <property type="component" value="Chromosome 21"/>
</dbReference>
<feature type="domain" description="TRAF3-interacting protein 1 N-terminal" evidence="11">
    <location>
        <begin position="6"/>
        <end position="116"/>
    </location>
</feature>
<gene>
    <name evidence="13" type="primary">TRAF3IP1</name>
    <name evidence="13" type="synonym">LOC108924301</name>
</gene>
<reference evidence="13" key="3">
    <citation type="submission" date="2025-09" db="UniProtKB">
        <authorList>
            <consortium name="Ensembl"/>
        </authorList>
    </citation>
    <scope>IDENTIFICATION</scope>
</reference>
<accession>A0A8C9RFV2</accession>
<dbReference type="InterPro" id="IPR042576">
    <property type="entry name" value="TRAF3IP1_N_sf"/>
</dbReference>
<dbReference type="FunFam" id="1.10.418.50:FF:000001">
    <property type="entry name" value="TRAF3-interacting protein 1 isoform X1"/>
    <property type="match status" value="1"/>
</dbReference>
<comment type="similarity">
    <text evidence="8">Belongs to the TRAF3IP1 family.</text>
</comment>
<evidence type="ECO:0000259" key="12">
    <source>
        <dbReference type="Pfam" id="PF17749"/>
    </source>
</evidence>
<dbReference type="PANTHER" id="PTHR31363">
    <property type="entry name" value="TRAF3-INTERACTING PROTEIN 1"/>
    <property type="match status" value="1"/>
</dbReference>
<dbReference type="InterPro" id="IPR040468">
    <property type="entry name" value="TRAF3IP1_N"/>
</dbReference>
<dbReference type="GO" id="GO:0036064">
    <property type="term" value="C:ciliary basal body"/>
    <property type="evidence" value="ECO:0007669"/>
    <property type="project" value="TreeGrafter"/>
</dbReference>
<evidence type="ECO:0000313" key="14">
    <source>
        <dbReference type="Proteomes" id="UP000694397"/>
    </source>
</evidence>
<dbReference type="GO" id="GO:0048513">
    <property type="term" value="P:animal organ development"/>
    <property type="evidence" value="ECO:0007669"/>
    <property type="project" value="UniProtKB-ARBA"/>
</dbReference>
<evidence type="ECO:0000256" key="1">
    <source>
        <dbReference type="ARBA" id="ARBA00004120"/>
    </source>
</evidence>
<dbReference type="GO" id="GO:0042073">
    <property type="term" value="P:intraciliary transport"/>
    <property type="evidence" value="ECO:0007669"/>
    <property type="project" value="TreeGrafter"/>
</dbReference>
<dbReference type="GO" id="GO:0030992">
    <property type="term" value="C:intraciliary transport particle B"/>
    <property type="evidence" value="ECO:0007669"/>
    <property type="project" value="TreeGrafter"/>
</dbReference>
<evidence type="ECO:0000256" key="4">
    <source>
        <dbReference type="ARBA" id="ARBA00022794"/>
    </source>
</evidence>
<name>A0A8C9RFV2_SCLFO</name>
<reference evidence="13" key="2">
    <citation type="submission" date="2025-08" db="UniProtKB">
        <authorList>
            <consortium name="Ensembl"/>
        </authorList>
    </citation>
    <scope>IDENTIFICATION</scope>
</reference>
<dbReference type="PANTHER" id="PTHR31363:SF0">
    <property type="entry name" value="TRAF3-INTERACTING PROTEIN 1"/>
    <property type="match status" value="1"/>
</dbReference>
<keyword evidence="5" id="KW-0175">Coiled coil</keyword>
<dbReference type="GO" id="GO:0070507">
    <property type="term" value="P:regulation of microtubule cytoskeleton organization"/>
    <property type="evidence" value="ECO:0007669"/>
    <property type="project" value="TreeGrafter"/>
</dbReference>
<evidence type="ECO:0000256" key="6">
    <source>
        <dbReference type="ARBA" id="ARBA00023212"/>
    </source>
</evidence>
<feature type="region of interest" description="Disordered" evidence="10">
    <location>
        <begin position="481"/>
        <end position="500"/>
    </location>
</feature>
<keyword evidence="6" id="KW-0206">Cytoskeleton</keyword>
<evidence type="ECO:0000256" key="7">
    <source>
        <dbReference type="ARBA" id="ARBA00023273"/>
    </source>
</evidence>
<dbReference type="GO" id="GO:0008017">
    <property type="term" value="F:microtubule binding"/>
    <property type="evidence" value="ECO:0007669"/>
    <property type="project" value="InterPro"/>
</dbReference>
<keyword evidence="14" id="KW-1185">Reference proteome</keyword>
<comment type="subcellular location">
    <subcellularLocation>
        <location evidence="2">Cytoplasm</location>
        <location evidence="2">Cytoskeleton</location>
        <location evidence="2">Cilium axoneme</location>
    </subcellularLocation>
    <subcellularLocation>
        <location evidence="1">Cytoplasm</location>
        <location evidence="1">Cytoskeleton</location>
        <location evidence="1">Cilium basal body</location>
    </subcellularLocation>
</comment>
<dbReference type="GeneTree" id="ENSGT00720000108822"/>
<proteinExistence type="inferred from homology"/>
<keyword evidence="4" id="KW-0970">Cilium biogenesis/degradation</keyword>
<evidence type="ECO:0000256" key="9">
    <source>
        <dbReference type="ARBA" id="ARBA00070492"/>
    </source>
</evidence>
<keyword evidence="7" id="KW-0966">Cell projection</keyword>
<feature type="domain" description="TRAF3-interacting protein 1 C-terminal" evidence="12">
    <location>
        <begin position="465"/>
        <end position="618"/>
    </location>
</feature>
<feature type="compositionally biased region" description="Basic and acidic residues" evidence="10">
    <location>
        <begin position="127"/>
        <end position="313"/>
    </location>
</feature>
<evidence type="ECO:0000256" key="5">
    <source>
        <dbReference type="ARBA" id="ARBA00023054"/>
    </source>
</evidence>
<protein>
    <recommendedName>
        <fullName evidence="9">TRAF3-interacting protein 1</fullName>
    </recommendedName>
</protein>
<dbReference type="GO" id="GO:0060271">
    <property type="term" value="P:cilium assembly"/>
    <property type="evidence" value="ECO:0007669"/>
    <property type="project" value="TreeGrafter"/>
</dbReference>
<evidence type="ECO:0000259" key="11">
    <source>
        <dbReference type="Pfam" id="PF10243"/>
    </source>
</evidence>
<evidence type="ECO:0000256" key="2">
    <source>
        <dbReference type="ARBA" id="ARBA00004430"/>
    </source>
</evidence>